<feature type="region of interest" description="Disordered" evidence="1">
    <location>
        <begin position="166"/>
        <end position="206"/>
    </location>
</feature>
<feature type="region of interest" description="Disordered" evidence="1">
    <location>
        <begin position="110"/>
        <end position="152"/>
    </location>
</feature>
<sequence>MSLICTAFVLSWVYGMGPLVRIVGNSGCGSAAYQGARGRCAMQLSVSIAEIMWTILMFIEGVVTDKRNRDKVYREEMGWSVRDEDHVLASRARAQAEAAEANGVVEYRPDLSLEGAGGPTGGRRRVVGVEDGDNDEVDGGDVEMEPLPPYMPKARSNQAVIIDMANRSLNLRHRRTKEKEKNRRTPKDSNRNISREIKPRRQVRAA</sequence>
<protein>
    <submittedName>
        <fullName evidence="2">Uncharacterized protein</fullName>
    </submittedName>
</protein>
<organism evidence="2 3">
    <name type="scientific">Linnemannia gamsii</name>
    <dbReference type="NCBI Taxonomy" id="64522"/>
    <lineage>
        <taxon>Eukaryota</taxon>
        <taxon>Fungi</taxon>
        <taxon>Fungi incertae sedis</taxon>
        <taxon>Mucoromycota</taxon>
        <taxon>Mortierellomycotina</taxon>
        <taxon>Mortierellomycetes</taxon>
        <taxon>Mortierellales</taxon>
        <taxon>Mortierellaceae</taxon>
        <taxon>Linnemannia</taxon>
    </lineage>
</organism>
<dbReference type="Proteomes" id="UP000823405">
    <property type="component" value="Unassembled WGS sequence"/>
</dbReference>
<keyword evidence="3" id="KW-1185">Reference proteome</keyword>
<dbReference type="EMBL" id="JAAAIN010002583">
    <property type="protein sequence ID" value="KAG0291857.1"/>
    <property type="molecule type" value="Genomic_DNA"/>
</dbReference>
<feature type="compositionally biased region" description="Basic and acidic residues" evidence="1">
    <location>
        <begin position="177"/>
        <end position="199"/>
    </location>
</feature>
<reference evidence="2" key="1">
    <citation type="journal article" date="2020" name="Fungal Divers.">
        <title>Resolving the Mortierellaceae phylogeny through synthesis of multi-gene phylogenetics and phylogenomics.</title>
        <authorList>
            <person name="Vandepol N."/>
            <person name="Liber J."/>
            <person name="Desiro A."/>
            <person name="Na H."/>
            <person name="Kennedy M."/>
            <person name="Barry K."/>
            <person name="Grigoriev I.V."/>
            <person name="Miller A.N."/>
            <person name="O'Donnell K."/>
            <person name="Stajich J.E."/>
            <person name="Bonito G."/>
        </authorList>
    </citation>
    <scope>NUCLEOTIDE SEQUENCE</scope>
    <source>
        <strain evidence="2">NVP60</strain>
    </source>
</reference>
<accession>A0A9P6QUX1</accession>
<evidence type="ECO:0000313" key="3">
    <source>
        <dbReference type="Proteomes" id="UP000823405"/>
    </source>
</evidence>
<comment type="caution">
    <text evidence="2">The sequence shown here is derived from an EMBL/GenBank/DDBJ whole genome shotgun (WGS) entry which is preliminary data.</text>
</comment>
<proteinExistence type="predicted"/>
<dbReference type="AlphaFoldDB" id="A0A9P6QUX1"/>
<dbReference type="OrthoDB" id="2428063at2759"/>
<gene>
    <name evidence="2" type="ORF">BGZ97_005768</name>
</gene>
<evidence type="ECO:0000256" key="1">
    <source>
        <dbReference type="SAM" id="MobiDB-lite"/>
    </source>
</evidence>
<feature type="compositionally biased region" description="Acidic residues" evidence="1">
    <location>
        <begin position="130"/>
        <end position="144"/>
    </location>
</feature>
<name>A0A9P6QUX1_9FUNG</name>
<evidence type="ECO:0000313" key="2">
    <source>
        <dbReference type="EMBL" id="KAG0291857.1"/>
    </source>
</evidence>